<sequence>MFHMYKCSISGMTIFTNMVAHLTNFFVVTLLAIIFTVLGCEVMPAGQMSTRTFTVTGSTTLPVAIVYIDATAVLLKLLASQVTEEELGAFVSRLVMQTPLEMANFRAKSNDSFLSSPPVHTLLAVRNMFLISDFFMCEG</sequence>
<protein>
    <submittedName>
        <fullName evidence="1">Uncharacterized protein</fullName>
    </submittedName>
</protein>
<dbReference type="AlphaFoldDB" id="A0AAD5QK22"/>
<evidence type="ECO:0000313" key="1">
    <source>
        <dbReference type="EMBL" id="KAJ1353427.1"/>
    </source>
</evidence>
<proteinExistence type="predicted"/>
<accession>A0AAD5QK22</accession>
<dbReference type="Proteomes" id="UP001196413">
    <property type="component" value="Unassembled WGS sequence"/>
</dbReference>
<dbReference type="EMBL" id="JAHQIW010001710">
    <property type="protein sequence ID" value="KAJ1353427.1"/>
    <property type="molecule type" value="Genomic_DNA"/>
</dbReference>
<name>A0AAD5QK22_PARTN</name>
<evidence type="ECO:0000313" key="2">
    <source>
        <dbReference type="Proteomes" id="UP001196413"/>
    </source>
</evidence>
<gene>
    <name evidence="1" type="ORF">KIN20_010054</name>
</gene>
<keyword evidence="2" id="KW-1185">Reference proteome</keyword>
<organism evidence="1 2">
    <name type="scientific">Parelaphostrongylus tenuis</name>
    <name type="common">Meningeal worm</name>
    <dbReference type="NCBI Taxonomy" id="148309"/>
    <lineage>
        <taxon>Eukaryota</taxon>
        <taxon>Metazoa</taxon>
        <taxon>Ecdysozoa</taxon>
        <taxon>Nematoda</taxon>
        <taxon>Chromadorea</taxon>
        <taxon>Rhabditida</taxon>
        <taxon>Rhabditina</taxon>
        <taxon>Rhabditomorpha</taxon>
        <taxon>Strongyloidea</taxon>
        <taxon>Metastrongylidae</taxon>
        <taxon>Parelaphostrongylus</taxon>
    </lineage>
</organism>
<comment type="caution">
    <text evidence="1">The sequence shown here is derived from an EMBL/GenBank/DDBJ whole genome shotgun (WGS) entry which is preliminary data.</text>
</comment>
<reference evidence="1" key="1">
    <citation type="submission" date="2021-06" db="EMBL/GenBank/DDBJ databases">
        <title>Parelaphostrongylus tenuis whole genome reference sequence.</title>
        <authorList>
            <person name="Garwood T.J."/>
            <person name="Larsen P.A."/>
            <person name="Fountain-Jones N.M."/>
            <person name="Garbe J.R."/>
            <person name="Macchietto M.G."/>
            <person name="Kania S.A."/>
            <person name="Gerhold R.W."/>
            <person name="Richards J.E."/>
            <person name="Wolf T.M."/>
        </authorList>
    </citation>
    <scope>NUCLEOTIDE SEQUENCE</scope>
    <source>
        <strain evidence="1">MNPRO001-30</strain>
        <tissue evidence="1">Meninges</tissue>
    </source>
</reference>